<protein>
    <submittedName>
        <fullName evidence="1">Uncharacterized protein</fullName>
    </submittedName>
</protein>
<evidence type="ECO:0000313" key="1">
    <source>
        <dbReference type="EMBL" id="KAG7449862.1"/>
    </source>
</evidence>
<evidence type="ECO:0000313" key="2">
    <source>
        <dbReference type="Proteomes" id="UP000812287"/>
    </source>
</evidence>
<dbReference type="Gene3D" id="3.80.10.10">
    <property type="entry name" value="Ribonuclease Inhibitor"/>
    <property type="match status" value="1"/>
</dbReference>
<dbReference type="SUPFAM" id="SSF52047">
    <property type="entry name" value="RNI-like"/>
    <property type="match status" value="1"/>
</dbReference>
<dbReference type="OrthoDB" id="3365698at2759"/>
<dbReference type="GeneID" id="66103894"/>
<gene>
    <name evidence="1" type="ORF">BT62DRAFT_611366</name>
</gene>
<sequence length="163" mass="18405">MTNLTSCDFVCEGCSIEFETEQVACTKLQEFSLTSWAYNETYIPQLFSGLTPPSLSRLRAKCSMGPGPENEDTFSSIRHAINVSQSPLTVLEFEHCLITEEDLLSVLRTMPTLEHLKLINIGPDAITDQTLDELMVRPNENSLMPRLTSACTVLYHPHLRWLQ</sequence>
<dbReference type="RefSeq" id="XP_043043362.1">
    <property type="nucleotide sequence ID" value="XM_043181598.1"/>
</dbReference>
<proteinExistence type="predicted"/>
<dbReference type="InterPro" id="IPR032675">
    <property type="entry name" value="LRR_dom_sf"/>
</dbReference>
<accession>A0A9P7W0D4</accession>
<name>A0A9P7W0D4_9AGAR</name>
<reference evidence="1" key="1">
    <citation type="submission" date="2020-11" db="EMBL/GenBank/DDBJ databases">
        <title>Adaptations for nitrogen fixation in a non-lichenized fungal sporocarp promotes dispersal by wood-feeding termites.</title>
        <authorList>
            <consortium name="DOE Joint Genome Institute"/>
            <person name="Koch R.A."/>
            <person name="Yoon G."/>
            <person name="Arayal U."/>
            <person name="Lail K."/>
            <person name="Amirebrahimi M."/>
            <person name="Labutti K."/>
            <person name="Lipzen A."/>
            <person name="Riley R."/>
            <person name="Barry K."/>
            <person name="Henrissat B."/>
            <person name="Grigoriev I.V."/>
            <person name="Herr J.R."/>
            <person name="Aime M.C."/>
        </authorList>
    </citation>
    <scope>NUCLEOTIDE SEQUENCE</scope>
    <source>
        <strain evidence="1">MCA 3950</strain>
    </source>
</reference>
<organism evidence="1 2">
    <name type="scientific">Guyanagaster necrorhizus</name>
    <dbReference type="NCBI Taxonomy" id="856835"/>
    <lineage>
        <taxon>Eukaryota</taxon>
        <taxon>Fungi</taxon>
        <taxon>Dikarya</taxon>
        <taxon>Basidiomycota</taxon>
        <taxon>Agaricomycotina</taxon>
        <taxon>Agaricomycetes</taxon>
        <taxon>Agaricomycetidae</taxon>
        <taxon>Agaricales</taxon>
        <taxon>Marasmiineae</taxon>
        <taxon>Physalacriaceae</taxon>
        <taxon>Guyanagaster</taxon>
    </lineage>
</organism>
<dbReference type="AlphaFoldDB" id="A0A9P7W0D4"/>
<keyword evidence="2" id="KW-1185">Reference proteome</keyword>
<dbReference type="EMBL" id="MU250527">
    <property type="protein sequence ID" value="KAG7449862.1"/>
    <property type="molecule type" value="Genomic_DNA"/>
</dbReference>
<dbReference type="Proteomes" id="UP000812287">
    <property type="component" value="Unassembled WGS sequence"/>
</dbReference>
<comment type="caution">
    <text evidence="1">The sequence shown here is derived from an EMBL/GenBank/DDBJ whole genome shotgun (WGS) entry which is preliminary data.</text>
</comment>